<feature type="domain" description="Serine aminopeptidase S33" evidence="1">
    <location>
        <begin position="47"/>
        <end position="251"/>
    </location>
</feature>
<dbReference type="PANTHER" id="PTHR11614">
    <property type="entry name" value="PHOSPHOLIPASE-RELATED"/>
    <property type="match status" value="1"/>
</dbReference>
<dbReference type="InterPro" id="IPR029058">
    <property type="entry name" value="AB_hydrolase_fold"/>
</dbReference>
<dbReference type="EMBL" id="JAXHPO010000042">
    <property type="protein sequence ID" value="MDY6550974.1"/>
    <property type="molecule type" value="Genomic_DNA"/>
</dbReference>
<dbReference type="EMBL" id="WLYL01000001">
    <property type="protein sequence ID" value="MTD09843.1"/>
    <property type="molecule type" value="Genomic_DNA"/>
</dbReference>
<comment type="caution">
    <text evidence="3">The sequence shown here is derived from an EMBL/GenBank/DDBJ whole genome shotgun (WGS) entry which is preliminary data.</text>
</comment>
<protein>
    <submittedName>
        <fullName evidence="3">Alpha/beta fold hydrolase</fullName>
    </submittedName>
    <submittedName>
        <fullName evidence="2">Alpha/beta hydrolase</fullName>
    </submittedName>
</protein>
<dbReference type="InterPro" id="IPR022742">
    <property type="entry name" value="Hydrolase_4"/>
</dbReference>
<dbReference type="Proteomes" id="UP001284094">
    <property type="component" value="Unassembled WGS sequence"/>
</dbReference>
<evidence type="ECO:0000313" key="3">
    <source>
        <dbReference type="EMBL" id="MTD09843.1"/>
    </source>
</evidence>
<gene>
    <name evidence="3" type="ORF">GIX10_00030</name>
    <name evidence="2" type="ORF">SKM48_09415</name>
</gene>
<name>A0A6L6GAX8_9GAMM</name>
<evidence type="ECO:0000313" key="5">
    <source>
        <dbReference type="Proteomes" id="UP001284094"/>
    </source>
</evidence>
<organism evidence="3 4">
    <name type="scientific">Acinetobacter faecalis</name>
    <dbReference type="NCBI Taxonomy" id="2665161"/>
    <lineage>
        <taxon>Bacteria</taxon>
        <taxon>Pseudomonadati</taxon>
        <taxon>Pseudomonadota</taxon>
        <taxon>Gammaproteobacteria</taxon>
        <taxon>Moraxellales</taxon>
        <taxon>Moraxellaceae</taxon>
        <taxon>Acinetobacter</taxon>
    </lineage>
</organism>
<dbReference type="AlphaFoldDB" id="A0A6L6GAX8"/>
<dbReference type="SUPFAM" id="SSF53474">
    <property type="entry name" value="alpha/beta-Hydrolases"/>
    <property type="match status" value="1"/>
</dbReference>
<dbReference type="GO" id="GO:0016787">
    <property type="term" value="F:hydrolase activity"/>
    <property type="evidence" value="ECO:0007669"/>
    <property type="project" value="UniProtKB-KW"/>
</dbReference>
<proteinExistence type="predicted"/>
<dbReference type="Gene3D" id="3.40.50.1820">
    <property type="entry name" value="alpha/beta hydrolase"/>
    <property type="match status" value="1"/>
</dbReference>
<reference evidence="2 5" key="3">
    <citation type="journal article" date="2024" name="Syst. Appl. Microbiol.">
        <title>Evidence for the occurrence of Acinetobacter faecalis in cattle feces and its emended description.</title>
        <authorList>
            <person name="Kyselkova M."/>
            <person name="Xanthopoulou K."/>
            <person name="Shestivska V."/>
            <person name="Spanelova P."/>
            <person name="Maixnerova M."/>
            <person name="Higgins P.G."/>
            <person name="Nemec A."/>
        </authorList>
    </citation>
    <scope>NUCLEOTIDE SEQUENCE [LARGE SCALE GENOMIC DNA]</scope>
    <source>
        <strain evidence="2 5">ANC 7225</strain>
    </source>
</reference>
<keyword evidence="5" id="KW-1185">Reference proteome</keyword>
<dbReference type="RefSeq" id="WP_154771528.1">
    <property type="nucleotide sequence ID" value="NZ_JAXHPE010000001.1"/>
</dbReference>
<reference evidence="3 4" key="1">
    <citation type="submission" date="2019-11" db="EMBL/GenBank/DDBJ databases">
        <authorList>
            <person name="An D."/>
        </authorList>
    </citation>
    <scope>NUCLEOTIDE SEQUENCE [LARGE SCALE GENOMIC DNA]</scope>
    <source>
        <strain evidence="3 4">YIM 103518</strain>
    </source>
</reference>
<evidence type="ECO:0000313" key="2">
    <source>
        <dbReference type="EMBL" id="MDY6550974.1"/>
    </source>
</evidence>
<keyword evidence="3" id="KW-0378">Hydrolase</keyword>
<accession>A0A6L6GAX8</accession>
<reference evidence="2" key="2">
    <citation type="submission" date="2023-11" db="EMBL/GenBank/DDBJ databases">
        <authorList>
            <person name="Kyselkova M."/>
            <person name="Xanthopoulou K."/>
            <person name="Shestivska V."/>
            <person name="Spanelova P."/>
            <person name="Maixnerova M."/>
            <person name="Higgins P.G."/>
            <person name="Nemec A."/>
        </authorList>
    </citation>
    <scope>NUCLEOTIDE SEQUENCE</scope>
    <source>
        <strain evidence="2">ANC 7225</strain>
    </source>
</reference>
<evidence type="ECO:0000313" key="4">
    <source>
        <dbReference type="Proteomes" id="UP000473854"/>
    </source>
</evidence>
<dbReference type="Proteomes" id="UP000473854">
    <property type="component" value="Unassembled WGS sequence"/>
</dbReference>
<sequence>MEVKLKEIQYRQDVLGAGYESADLEFPADYEGNVIATLVRKKAQKSTHKAVLYIHGFIDYFFQTEMAEKFNEQGFDFYALDLRKYGRSHLAHQQFYNVHNLSEYDAEISQALDIIDLENHNSVLLCGHSTGGLITTLYAAHHPYHPLIKALWVNSPFYDFNKTAFEQKFGIPCISQFGKYTPDLEFPSGLNRWYTPSLHRSMYGEWNFNLEWKKEKFPKVRLSFIRAIYEAQKEIHKGVYLSVPTLVMYSNRTTNPKQWNSDAQHSDIILNVKDIEKYALKMSGNIQLCTIKNGMHDLVLSSAPVREKVYSELFQWLNFKMS</sequence>
<dbReference type="Pfam" id="PF12146">
    <property type="entry name" value="Hydrolase_4"/>
    <property type="match status" value="1"/>
</dbReference>
<evidence type="ECO:0000259" key="1">
    <source>
        <dbReference type="Pfam" id="PF12146"/>
    </source>
</evidence>
<dbReference type="InterPro" id="IPR051044">
    <property type="entry name" value="MAG_DAG_Lipase"/>
</dbReference>